<dbReference type="Proteomes" id="UP000001554">
    <property type="component" value="Chromosome 9"/>
</dbReference>
<evidence type="ECO:0000313" key="4">
    <source>
        <dbReference type="RefSeq" id="XP_035687619.1"/>
    </source>
</evidence>
<sequence>METAQRLQSSSLDSFYQNPFGKPFGFHSKTEFDAKNALVLTRSDTFLLLKPPKQEDIWRRKPPSFCVDAYDPKPPTRNSREAMQPWKYGTFPGDWKRQKEQMQKQSQELVLPNILKPKKPQSPLFQTRFKIHDPLEAKKDSVRRLVFKQDQFENPTPHDFRQYPPLKKLGLPEFETKYEKDPGNLNFKSKRLNQILGLAHSDVGRDVDAGRQMYRPKIAEPKWDAKLIHPKEEWPNRYHAYTRFRKPNRRVHSAFMERVEDQLTQQWSREREQPHTFTGRRARTTSVSLRGQTGRGSSTERTVVTRA</sequence>
<gene>
    <name evidence="2" type="primary">BdhB</name>
    <name evidence="4" type="synonym">LOC118423539</name>
    <name evidence="2" type="ORF">BRAFLDRAFT_122183</name>
</gene>
<dbReference type="RefSeq" id="XP_035687619.1">
    <property type="nucleotide sequence ID" value="XM_035831726.1"/>
</dbReference>
<dbReference type="InParanoid" id="C3XTR4"/>
<feature type="compositionally biased region" description="Polar residues" evidence="1">
    <location>
        <begin position="284"/>
        <end position="307"/>
    </location>
</feature>
<dbReference type="KEGG" id="bfo:118423539"/>
<organism evidence="2">
    <name type="scientific">Branchiostoma floridae</name>
    <name type="common">Florida lancelet</name>
    <name type="synonym">Amphioxus</name>
    <dbReference type="NCBI Taxonomy" id="7739"/>
    <lineage>
        <taxon>Eukaryota</taxon>
        <taxon>Metazoa</taxon>
        <taxon>Chordata</taxon>
        <taxon>Cephalochordata</taxon>
        <taxon>Leptocardii</taxon>
        <taxon>Amphioxiformes</taxon>
        <taxon>Branchiostomatidae</taxon>
        <taxon>Branchiostoma</taxon>
    </lineage>
</organism>
<dbReference type="OMA" id="KMKVNVW"/>
<evidence type="ECO:0000256" key="1">
    <source>
        <dbReference type="SAM" id="MobiDB-lite"/>
    </source>
</evidence>
<evidence type="ECO:0000313" key="3">
    <source>
        <dbReference type="Proteomes" id="UP000001554"/>
    </source>
</evidence>
<dbReference type="OrthoDB" id="5947521at2759"/>
<dbReference type="eggNOG" id="ENOG502S58D">
    <property type="taxonomic scope" value="Eukaryota"/>
</dbReference>
<reference evidence="3" key="2">
    <citation type="journal article" date="2020" name="Nat. Ecol. Evol.">
        <title>Deeply conserved synteny resolves early events in vertebrate evolution.</title>
        <authorList>
            <person name="Simakov O."/>
            <person name="Marletaz F."/>
            <person name="Yue J.X."/>
            <person name="O'Connell B."/>
            <person name="Jenkins J."/>
            <person name="Brandt A."/>
            <person name="Calef R."/>
            <person name="Tung C.H."/>
            <person name="Huang T.K."/>
            <person name="Schmutz J."/>
            <person name="Satoh N."/>
            <person name="Yu J.K."/>
            <person name="Putnam N.H."/>
            <person name="Green R.E."/>
            <person name="Rokhsar D.S."/>
        </authorList>
    </citation>
    <scope>NUCLEOTIDE SEQUENCE [LARGE SCALE GENOMIC DNA]</scope>
    <source>
        <strain evidence="3">S238N-H82</strain>
    </source>
</reference>
<dbReference type="EMBL" id="GG666463">
    <property type="protein sequence ID" value="EEN68564.1"/>
    <property type="molecule type" value="Genomic_DNA"/>
</dbReference>
<reference evidence="2" key="1">
    <citation type="journal article" date="2008" name="Nature">
        <title>The amphioxus genome and the evolution of the chordate karyotype.</title>
        <authorList>
            <consortium name="US DOE Joint Genome Institute (JGI-PGF)"/>
            <person name="Putnam N.H."/>
            <person name="Butts T."/>
            <person name="Ferrier D.E.K."/>
            <person name="Furlong R.F."/>
            <person name="Hellsten U."/>
            <person name="Kawashima T."/>
            <person name="Robinson-Rechavi M."/>
            <person name="Shoguchi E."/>
            <person name="Terry A."/>
            <person name="Yu J.-K."/>
            <person name="Benito-Gutierrez E.L."/>
            <person name="Dubchak I."/>
            <person name="Garcia-Fernandez J."/>
            <person name="Gibson-Brown J.J."/>
            <person name="Grigoriev I.V."/>
            <person name="Horton A.C."/>
            <person name="de Jong P.J."/>
            <person name="Jurka J."/>
            <person name="Kapitonov V.V."/>
            <person name="Kohara Y."/>
            <person name="Kuroki Y."/>
            <person name="Lindquist E."/>
            <person name="Lucas S."/>
            <person name="Osoegawa K."/>
            <person name="Pennacchio L.A."/>
            <person name="Salamov A.A."/>
            <person name="Satou Y."/>
            <person name="Sauka-Spengler T."/>
            <person name="Schmutz J."/>
            <person name="Shin-I T."/>
            <person name="Toyoda A."/>
            <person name="Bronner-Fraser M."/>
            <person name="Fujiyama A."/>
            <person name="Holland L.Z."/>
            <person name="Holland P.W.H."/>
            <person name="Satoh N."/>
            <person name="Rokhsar D.S."/>
        </authorList>
    </citation>
    <scope>NUCLEOTIDE SEQUENCE [LARGE SCALE GENOMIC DNA]</scope>
    <source>
        <strain evidence="2">S238N-H82</strain>
        <tissue evidence="2">Testes</tissue>
    </source>
</reference>
<reference evidence="4" key="3">
    <citation type="submission" date="2025-04" db="UniProtKB">
        <authorList>
            <consortium name="RefSeq"/>
        </authorList>
    </citation>
    <scope>IDENTIFICATION</scope>
    <source>
        <strain evidence="4">S238N-H82</strain>
        <tissue evidence="4">Testes</tissue>
    </source>
</reference>
<accession>C3XTR4</accession>
<evidence type="ECO:0000313" key="2">
    <source>
        <dbReference type="EMBL" id="EEN68564.1"/>
    </source>
</evidence>
<proteinExistence type="predicted"/>
<keyword evidence="3" id="KW-1185">Reference proteome</keyword>
<feature type="region of interest" description="Disordered" evidence="1">
    <location>
        <begin position="265"/>
        <end position="307"/>
    </location>
</feature>
<protein>
    <submittedName>
        <fullName evidence="4">Uncharacterized protein LOC118423539</fullName>
    </submittedName>
</protein>
<dbReference type="AlphaFoldDB" id="C3XTR4"/>
<name>C3XTR4_BRAFL</name>